<dbReference type="KEGG" id="dpe:6590217"/>
<sequence length="82" mass="8578">MKFFAFVAVFAAVLSLVCAQTPTGTATPTTATSPTSPTSPTTTTYTYTTSPTYTTPTVTVTTTTAKPFKQALLSLLFNKKSG</sequence>
<dbReference type="AlphaFoldDB" id="B4GCE3"/>
<evidence type="ECO:0000313" key="3">
    <source>
        <dbReference type="EMBL" id="EDW32420.1"/>
    </source>
</evidence>
<proteinExistence type="predicted"/>
<name>B4GCE3_DROPE</name>
<keyword evidence="2" id="KW-0732">Signal</keyword>
<organism evidence="4">
    <name type="scientific">Drosophila persimilis</name>
    <name type="common">Fruit fly</name>
    <dbReference type="NCBI Taxonomy" id="7234"/>
    <lineage>
        <taxon>Eukaryota</taxon>
        <taxon>Metazoa</taxon>
        <taxon>Ecdysozoa</taxon>
        <taxon>Arthropoda</taxon>
        <taxon>Hexapoda</taxon>
        <taxon>Insecta</taxon>
        <taxon>Pterygota</taxon>
        <taxon>Neoptera</taxon>
        <taxon>Endopterygota</taxon>
        <taxon>Diptera</taxon>
        <taxon>Brachycera</taxon>
        <taxon>Muscomorpha</taxon>
        <taxon>Ephydroidea</taxon>
        <taxon>Drosophilidae</taxon>
        <taxon>Drosophila</taxon>
        <taxon>Sophophora</taxon>
    </lineage>
</organism>
<feature type="region of interest" description="Disordered" evidence="1">
    <location>
        <begin position="23"/>
        <end position="47"/>
    </location>
</feature>
<protein>
    <submittedName>
        <fullName evidence="3">GL11628</fullName>
    </submittedName>
</protein>
<feature type="chain" id="PRO_5002806682" evidence="2">
    <location>
        <begin position="20"/>
        <end position="82"/>
    </location>
</feature>
<dbReference type="HOGENOM" id="CLU_2560648_0_0_1"/>
<keyword evidence="4" id="KW-1185">Reference proteome</keyword>
<dbReference type="Proteomes" id="UP000008744">
    <property type="component" value="Unassembled WGS sequence"/>
</dbReference>
<gene>
    <name evidence="3" type="primary">Dper\GL11628</name>
    <name evidence="3" type="ORF">Dper_GL11628</name>
</gene>
<reference evidence="3 4" key="1">
    <citation type="journal article" date="2007" name="Nature">
        <title>Evolution of genes and genomes on the Drosophila phylogeny.</title>
        <authorList>
            <consortium name="Drosophila 12 Genomes Consortium"/>
            <person name="Clark A.G."/>
            <person name="Eisen M.B."/>
            <person name="Smith D.R."/>
            <person name="Bergman C.M."/>
            <person name="Oliver B."/>
            <person name="Markow T.A."/>
            <person name="Kaufman T.C."/>
            <person name="Kellis M."/>
            <person name="Gelbart W."/>
            <person name="Iyer V.N."/>
            <person name="Pollard D.A."/>
            <person name="Sackton T.B."/>
            <person name="Larracuente A.M."/>
            <person name="Singh N.D."/>
            <person name="Abad J.P."/>
            <person name="Abt D.N."/>
            <person name="Adryan B."/>
            <person name="Aguade M."/>
            <person name="Akashi H."/>
            <person name="Anderson W.W."/>
            <person name="Aquadro C.F."/>
            <person name="Ardell D.H."/>
            <person name="Arguello R."/>
            <person name="Artieri C.G."/>
            <person name="Barbash D.A."/>
            <person name="Barker D."/>
            <person name="Barsanti P."/>
            <person name="Batterham P."/>
            <person name="Batzoglou S."/>
            <person name="Begun D."/>
            <person name="Bhutkar A."/>
            <person name="Blanco E."/>
            <person name="Bosak S.A."/>
            <person name="Bradley R.K."/>
            <person name="Brand A.D."/>
            <person name="Brent M.R."/>
            <person name="Brooks A.N."/>
            <person name="Brown R.H."/>
            <person name="Butlin R.K."/>
            <person name="Caggese C."/>
            <person name="Calvi B.R."/>
            <person name="Bernardo de Carvalho A."/>
            <person name="Caspi A."/>
            <person name="Castrezana S."/>
            <person name="Celniker S.E."/>
            <person name="Chang J.L."/>
            <person name="Chapple C."/>
            <person name="Chatterji S."/>
            <person name="Chinwalla A."/>
            <person name="Civetta A."/>
            <person name="Clifton S.W."/>
            <person name="Comeron J.M."/>
            <person name="Costello J.C."/>
            <person name="Coyne J.A."/>
            <person name="Daub J."/>
            <person name="David R.G."/>
            <person name="Delcher A.L."/>
            <person name="Delehaunty K."/>
            <person name="Do C.B."/>
            <person name="Ebling H."/>
            <person name="Edwards K."/>
            <person name="Eickbush T."/>
            <person name="Evans J.D."/>
            <person name="Filipski A."/>
            <person name="Findeiss S."/>
            <person name="Freyhult E."/>
            <person name="Fulton L."/>
            <person name="Fulton R."/>
            <person name="Garcia A.C."/>
            <person name="Gardiner A."/>
            <person name="Garfield D.A."/>
            <person name="Garvin B.E."/>
            <person name="Gibson G."/>
            <person name="Gilbert D."/>
            <person name="Gnerre S."/>
            <person name="Godfrey J."/>
            <person name="Good R."/>
            <person name="Gotea V."/>
            <person name="Gravely B."/>
            <person name="Greenberg A.J."/>
            <person name="Griffiths-Jones S."/>
            <person name="Gross S."/>
            <person name="Guigo R."/>
            <person name="Gustafson E.A."/>
            <person name="Haerty W."/>
            <person name="Hahn M.W."/>
            <person name="Halligan D.L."/>
            <person name="Halpern A.L."/>
            <person name="Halter G.M."/>
            <person name="Han M.V."/>
            <person name="Heger A."/>
            <person name="Hillier L."/>
            <person name="Hinrichs A.S."/>
            <person name="Holmes I."/>
            <person name="Hoskins R.A."/>
            <person name="Hubisz M.J."/>
            <person name="Hultmark D."/>
            <person name="Huntley M.A."/>
            <person name="Jaffe D.B."/>
            <person name="Jagadeeshan S."/>
            <person name="Jeck W.R."/>
            <person name="Johnson J."/>
            <person name="Jones C.D."/>
            <person name="Jordan W.C."/>
            <person name="Karpen G.H."/>
            <person name="Kataoka E."/>
            <person name="Keightley P.D."/>
            <person name="Kheradpour P."/>
            <person name="Kirkness E.F."/>
            <person name="Koerich L.B."/>
            <person name="Kristiansen K."/>
            <person name="Kudrna D."/>
            <person name="Kulathinal R.J."/>
            <person name="Kumar S."/>
            <person name="Kwok R."/>
            <person name="Lander E."/>
            <person name="Langley C.H."/>
            <person name="Lapoint R."/>
            <person name="Lazzaro B.P."/>
            <person name="Lee S.J."/>
            <person name="Levesque L."/>
            <person name="Li R."/>
            <person name="Lin C.F."/>
            <person name="Lin M.F."/>
            <person name="Lindblad-Toh K."/>
            <person name="Llopart A."/>
            <person name="Long M."/>
            <person name="Low L."/>
            <person name="Lozovsky E."/>
            <person name="Lu J."/>
            <person name="Luo M."/>
            <person name="Machado C.A."/>
            <person name="Makalowski W."/>
            <person name="Marzo M."/>
            <person name="Matsuda M."/>
            <person name="Matzkin L."/>
            <person name="McAllister B."/>
            <person name="McBride C.S."/>
            <person name="McKernan B."/>
            <person name="McKernan K."/>
            <person name="Mendez-Lago M."/>
            <person name="Minx P."/>
            <person name="Mollenhauer M.U."/>
            <person name="Montooth K."/>
            <person name="Mount S.M."/>
            <person name="Mu X."/>
            <person name="Myers E."/>
            <person name="Negre B."/>
            <person name="Newfeld S."/>
            <person name="Nielsen R."/>
            <person name="Noor M.A."/>
            <person name="O'Grady P."/>
            <person name="Pachter L."/>
            <person name="Papaceit M."/>
            <person name="Parisi M.J."/>
            <person name="Parisi M."/>
            <person name="Parts L."/>
            <person name="Pedersen J.S."/>
            <person name="Pesole G."/>
            <person name="Phillippy A.M."/>
            <person name="Ponting C.P."/>
            <person name="Pop M."/>
            <person name="Porcelli D."/>
            <person name="Powell J.R."/>
            <person name="Prohaska S."/>
            <person name="Pruitt K."/>
            <person name="Puig M."/>
            <person name="Quesneville H."/>
            <person name="Ram K.R."/>
            <person name="Rand D."/>
            <person name="Rasmussen M.D."/>
            <person name="Reed L.K."/>
            <person name="Reenan R."/>
            <person name="Reily A."/>
            <person name="Remington K.A."/>
            <person name="Rieger T.T."/>
            <person name="Ritchie M.G."/>
            <person name="Robin C."/>
            <person name="Rogers Y.H."/>
            <person name="Rohde C."/>
            <person name="Rozas J."/>
            <person name="Rubenfield M.J."/>
            <person name="Ruiz A."/>
            <person name="Russo S."/>
            <person name="Salzberg S.L."/>
            <person name="Sanchez-Gracia A."/>
            <person name="Saranga D.J."/>
            <person name="Sato H."/>
            <person name="Schaeffer S.W."/>
            <person name="Schatz M.C."/>
            <person name="Schlenke T."/>
            <person name="Schwartz R."/>
            <person name="Segarra C."/>
            <person name="Singh R.S."/>
            <person name="Sirot L."/>
            <person name="Sirota M."/>
            <person name="Sisneros N.B."/>
            <person name="Smith C.D."/>
            <person name="Smith T.F."/>
            <person name="Spieth J."/>
            <person name="Stage D.E."/>
            <person name="Stark A."/>
            <person name="Stephan W."/>
            <person name="Strausberg R.L."/>
            <person name="Strempel S."/>
            <person name="Sturgill D."/>
            <person name="Sutton G."/>
            <person name="Sutton G.G."/>
            <person name="Tao W."/>
            <person name="Teichmann S."/>
            <person name="Tobari Y.N."/>
            <person name="Tomimura Y."/>
            <person name="Tsolas J.M."/>
            <person name="Valente V.L."/>
            <person name="Venter E."/>
            <person name="Venter J.C."/>
            <person name="Vicario S."/>
            <person name="Vieira F.G."/>
            <person name="Vilella A.J."/>
            <person name="Villasante A."/>
            <person name="Walenz B."/>
            <person name="Wang J."/>
            <person name="Wasserman M."/>
            <person name="Watts T."/>
            <person name="Wilson D."/>
            <person name="Wilson R.K."/>
            <person name="Wing R.A."/>
            <person name="Wolfner M.F."/>
            <person name="Wong A."/>
            <person name="Wong G.K."/>
            <person name="Wu C.I."/>
            <person name="Wu G."/>
            <person name="Yamamoto D."/>
            <person name="Yang H.P."/>
            <person name="Yang S.P."/>
            <person name="Yorke J.A."/>
            <person name="Yoshida K."/>
            <person name="Zdobnov E."/>
            <person name="Zhang P."/>
            <person name="Zhang Y."/>
            <person name="Zimin A.V."/>
            <person name="Baldwin J."/>
            <person name="Abdouelleil A."/>
            <person name="Abdulkadir J."/>
            <person name="Abebe A."/>
            <person name="Abera B."/>
            <person name="Abreu J."/>
            <person name="Acer S.C."/>
            <person name="Aftuck L."/>
            <person name="Alexander A."/>
            <person name="An P."/>
            <person name="Anderson E."/>
            <person name="Anderson S."/>
            <person name="Arachi H."/>
            <person name="Azer M."/>
            <person name="Bachantsang P."/>
            <person name="Barry A."/>
            <person name="Bayul T."/>
            <person name="Berlin A."/>
            <person name="Bessette D."/>
            <person name="Bloom T."/>
            <person name="Blye J."/>
            <person name="Boguslavskiy L."/>
            <person name="Bonnet C."/>
            <person name="Boukhgalter B."/>
            <person name="Bourzgui I."/>
            <person name="Brown A."/>
            <person name="Cahill P."/>
            <person name="Channer S."/>
            <person name="Cheshatsang Y."/>
            <person name="Chuda L."/>
            <person name="Citroen M."/>
            <person name="Collymore A."/>
            <person name="Cooke P."/>
            <person name="Costello M."/>
            <person name="D'Aco K."/>
            <person name="Daza R."/>
            <person name="De Haan G."/>
            <person name="DeGray S."/>
            <person name="DeMaso C."/>
            <person name="Dhargay N."/>
            <person name="Dooley K."/>
            <person name="Dooley E."/>
            <person name="Doricent M."/>
            <person name="Dorje P."/>
            <person name="Dorjee K."/>
            <person name="Dupes A."/>
            <person name="Elong R."/>
            <person name="Falk J."/>
            <person name="Farina A."/>
            <person name="Faro S."/>
            <person name="Ferguson D."/>
            <person name="Fisher S."/>
            <person name="Foley C.D."/>
            <person name="Franke A."/>
            <person name="Friedrich D."/>
            <person name="Gadbois L."/>
            <person name="Gearin G."/>
            <person name="Gearin C.R."/>
            <person name="Giannoukos G."/>
            <person name="Goode T."/>
            <person name="Graham J."/>
            <person name="Grandbois E."/>
            <person name="Grewal S."/>
            <person name="Gyaltsen K."/>
            <person name="Hafez N."/>
            <person name="Hagos B."/>
            <person name="Hall J."/>
            <person name="Henson C."/>
            <person name="Hollinger A."/>
            <person name="Honan T."/>
            <person name="Huard M.D."/>
            <person name="Hughes L."/>
            <person name="Hurhula B."/>
            <person name="Husby M.E."/>
            <person name="Kamat A."/>
            <person name="Kanga B."/>
            <person name="Kashin S."/>
            <person name="Khazanovich D."/>
            <person name="Kisner P."/>
            <person name="Lance K."/>
            <person name="Lara M."/>
            <person name="Lee W."/>
            <person name="Lennon N."/>
            <person name="Letendre F."/>
            <person name="LeVine R."/>
            <person name="Lipovsky A."/>
            <person name="Liu X."/>
            <person name="Liu J."/>
            <person name="Liu S."/>
            <person name="Lokyitsang T."/>
            <person name="Lokyitsang Y."/>
            <person name="Lubonja R."/>
            <person name="Lui A."/>
            <person name="MacDonald P."/>
            <person name="Magnisalis V."/>
            <person name="Maru K."/>
            <person name="Matthews C."/>
            <person name="McCusker W."/>
            <person name="McDonough S."/>
            <person name="Mehta T."/>
            <person name="Meldrim J."/>
            <person name="Meneus L."/>
            <person name="Mihai O."/>
            <person name="Mihalev A."/>
            <person name="Mihova T."/>
            <person name="Mittelman R."/>
            <person name="Mlenga V."/>
            <person name="Montmayeur A."/>
            <person name="Mulrain L."/>
            <person name="Navidi A."/>
            <person name="Naylor J."/>
            <person name="Negash T."/>
            <person name="Nguyen T."/>
            <person name="Nguyen N."/>
            <person name="Nicol R."/>
            <person name="Norbu C."/>
            <person name="Norbu N."/>
            <person name="Novod N."/>
            <person name="O'Neill B."/>
            <person name="Osman S."/>
            <person name="Markiewicz E."/>
            <person name="Oyono O.L."/>
            <person name="Patti C."/>
            <person name="Phunkhang P."/>
            <person name="Pierre F."/>
            <person name="Priest M."/>
            <person name="Raghuraman S."/>
            <person name="Rege F."/>
            <person name="Reyes R."/>
            <person name="Rise C."/>
            <person name="Rogov P."/>
            <person name="Ross K."/>
            <person name="Ryan E."/>
            <person name="Settipalli S."/>
            <person name="Shea T."/>
            <person name="Sherpa N."/>
            <person name="Shi L."/>
            <person name="Shih D."/>
            <person name="Sparrow T."/>
            <person name="Spaulding J."/>
            <person name="Stalker J."/>
            <person name="Stange-Thomann N."/>
            <person name="Stavropoulos S."/>
            <person name="Stone C."/>
            <person name="Strader C."/>
            <person name="Tesfaye S."/>
            <person name="Thomson T."/>
            <person name="Thoulutsang Y."/>
            <person name="Thoulutsang D."/>
            <person name="Topham K."/>
            <person name="Topping I."/>
            <person name="Tsamla T."/>
            <person name="Vassiliev H."/>
            <person name="Vo A."/>
            <person name="Wangchuk T."/>
            <person name="Wangdi T."/>
            <person name="Weiand M."/>
            <person name="Wilkinson J."/>
            <person name="Wilson A."/>
            <person name="Yadav S."/>
            <person name="Young G."/>
            <person name="Yu Q."/>
            <person name="Zembek L."/>
            <person name="Zhong D."/>
            <person name="Zimmer A."/>
            <person name="Zwirko Z."/>
            <person name="Jaffe D.B."/>
            <person name="Alvarez P."/>
            <person name="Brockman W."/>
            <person name="Butler J."/>
            <person name="Chin C."/>
            <person name="Gnerre S."/>
            <person name="Grabherr M."/>
            <person name="Kleber M."/>
            <person name="Mauceli E."/>
            <person name="MacCallum I."/>
        </authorList>
    </citation>
    <scope>NUCLEOTIDE SEQUENCE [LARGE SCALE GENOMIC DNA]</scope>
    <source>
        <strain evidence="4">MSH-3 / Tucson 14011-0111.49</strain>
    </source>
</reference>
<dbReference type="STRING" id="7234.B4GCE3"/>
<feature type="signal peptide" evidence="2">
    <location>
        <begin position="1"/>
        <end position="19"/>
    </location>
</feature>
<dbReference type="EMBL" id="CH479181">
    <property type="protein sequence ID" value="EDW32420.1"/>
    <property type="molecule type" value="Genomic_DNA"/>
</dbReference>
<evidence type="ECO:0000256" key="1">
    <source>
        <dbReference type="SAM" id="MobiDB-lite"/>
    </source>
</evidence>
<evidence type="ECO:0000256" key="2">
    <source>
        <dbReference type="SAM" id="SignalP"/>
    </source>
</evidence>
<accession>B4GCE3</accession>
<evidence type="ECO:0000313" key="4">
    <source>
        <dbReference type="Proteomes" id="UP000008744"/>
    </source>
</evidence>